<dbReference type="AlphaFoldDB" id="A0A5Q3Q5I6"/>
<dbReference type="Pfam" id="PF13490">
    <property type="entry name" value="zf-HC2"/>
    <property type="match status" value="1"/>
</dbReference>
<evidence type="ECO:0000256" key="5">
    <source>
        <dbReference type="ARBA" id="ARBA00022989"/>
    </source>
</evidence>
<feature type="region of interest" description="Disordered" evidence="11">
    <location>
        <begin position="235"/>
        <end position="256"/>
    </location>
</feature>
<keyword evidence="8" id="KW-0804">Transcription</keyword>
<evidence type="ECO:0000256" key="9">
    <source>
        <dbReference type="ARBA" id="ARBA00029829"/>
    </source>
</evidence>
<evidence type="ECO:0000259" key="13">
    <source>
        <dbReference type="Pfam" id="PF10099"/>
    </source>
</evidence>
<evidence type="ECO:0000256" key="7">
    <source>
        <dbReference type="ARBA" id="ARBA00023136"/>
    </source>
</evidence>
<dbReference type="KEGG" id="sace:GIY23_05615"/>
<dbReference type="EMBL" id="CP045929">
    <property type="protein sequence ID" value="QGK69080.1"/>
    <property type="molecule type" value="Genomic_DNA"/>
</dbReference>
<accession>A0A5Q3Q5I6</accession>
<reference evidence="16" key="1">
    <citation type="submission" date="2019-11" db="EMBL/GenBank/DDBJ databases">
        <title>The complete genome sequence of Saccharopolyspora sp. E2A.</title>
        <authorList>
            <person name="Zhang G."/>
        </authorList>
    </citation>
    <scope>NUCLEOTIDE SEQUENCE [LARGE SCALE GENOMIC DNA]</scope>
    <source>
        <strain evidence="16">E2A</strain>
    </source>
</reference>
<protein>
    <recommendedName>
        <fullName evidence="10">Regulator of SigK</fullName>
    </recommendedName>
    <alternativeName>
        <fullName evidence="9">Sigma-K anti-sigma factor RskA</fullName>
    </alternativeName>
</protein>
<dbReference type="InterPro" id="IPR051474">
    <property type="entry name" value="Anti-sigma-K/W_factor"/>
</dbReference>
<keyword evidence="5 12" id="KW-1133">Transmembrane helix</keyword>
<dbReference type="RefSeq" id="WP_154075681.1">
    <property type="nucleotide sequence ID" value="NZ_CP045929.1"/>
</dbReference>
<dbReference type="InterPro" id="IPR027383">
    <property type="entry name" value="Znf_put"/>
</dbReference>
<evidence type="ECO:0000256" key="6">
    <source>
        <dbReference type="ARBA" id="ARBA00023015"/>
    </source>
</evidence>
<proteinExistence type="predicted"/>
<organism evidence="15 16">
    <name type="scientific">Allosaccharopolyspora coralli</name>
    <dbReference type="NCBI Taxonomy" id="2665642"/>
    <lineage>
        <taxon>Bacteria</taxon>
        <taxon>Bacillati</taxon>
        <taxon>Actinomycetota</taxon>
        <taxon>Actinomycetes</taxon>
        <taxon>Pseudonocardiales</taxon>
        <taxon>Pseudonocardiaceae</taxon>
        <taxon>Allosaccharopolyspora</taxon>
    </lineage>
</organism>
<sequence length="256" mass="27052">MTSDPALLTGAYAVDALSPEERREFERHMSDCPECAEEISELQATAARLGATAATTPPESLKSRVLSEVATTRQAPPTEREEPRPEATVTRIPTRAAWGTRLAVAAAVLGVALAGVFGAIAYDSHQQRTVAEQQMQDVRERGATMTEIMEAPDAETLTASEGGLRATTVLSDGIGKAMFLGNEVTPPPEGSVYQLWFIGEYGYESAGLLQQDPSGSLDPLIAQLPAETQAMGVTVEPTGGSPQPTTNPVLTMDVPA</sequence>
<dbReference type="GO" id="GO:0006417">
    <property type="term" value="P:regulation of translation"/>
    <property type="evidence" value="ECO:0007669"/>
    <property type="project" value="TreeGrafter"/>
</dbReference>
<evidence type="ECO:0000256" key="12">
    <source>
        <dbReference type="SAM" id="Phobius"/>
    </source>
</evidence>
<evidence type="ECO:0000256" key="3">
    <source>
        <dbReference type="ARBA" id="ARBA00022475"/>
    </source>
</evidence>
<feature type="domain" description="Anti-sigma K factor RskA C-terminal" evidence="13">
    <location>
        <begin position="102"/>
        <end position="249"/>
    </location>
</feature>
<gene>
    <name evidence="15" type="ORF">GIY23_05615</name>
</gene>
<dbReference type="Proteomes" id="UP000371041">
    <property type="component" value="Chromosome"/>
</dbReference>
<feature type="domain" description="Putative zinc-finger" evidence="14">
    <location>
        <begin position="10"/>
        <end position="36"/>
    </location>
</feature>
<evidence type="ECO:0000313" key="15">
    <source>
        <dbReference type="EMBL" id="QGK69080.1"/>
    </source>
</evidence>
<evidence type="ECO:0000259" key="14">
    <source>
        <dbReference type="Pfam" id="PF13490"/>
    </source>
</evidence>
<dbReference type="PANTHER" id="PTHR37461">
    <property type="entry name" value="ANTI-SIGMA-K FACTOR RSKA"/>
    <property type="match status" value="1"/>
</dbReference>
<dbReference type="InterPro" id="IPR041916">
    <property type="entry name" value="Anti_sigma_zinc_sf"/>
</dbReference>
<keyword evidence="3" id="KW-1003">Cell membrane</keyword>
<keyword evidence="6" id="KW-0805">Transcription regulation</keyword>
<evidence type="ECO:0000256" key="4">
    <source>
        <dbReference type="ARBA" id="ARBA00022692"/>
    </source>
</evidence>
<evidence type="ECO:0000256" key="10">
    <source>
        <dbReference type="ARBA" id="ARBA00030803"/>
    </source>
</evidence>
<dbReference type="GO" id="GO:0005886">
    <property type="term" value="C:plasma membrane"/>
    <property type="evidence" value="ECO:0007669"/>
    <property type="project" value="UniProtKB-SubCell"/>
</dbReference>
<keyword evidence="4 12" id="KW-0812">Transmembrane</keyword>
<name>A0A5Q3Q5I6_9PSEU</name>
<evidence type="ECO:0000313" key="16">
    <source>
        <dbReference type="Proteomes" id="UP000371041"/>
    </source>
</evidence>
<dbReference type="Pfam" id="PF10099">
    <property type="entry name" value="RskA_C"/>
    <property type="match status" value="1"/>
</dbReference>
<evidence type="ECO:0000256" key="1">
    <source>
        <dbReference type="ARBA" id="ARBA00004167"/>
    </source>
</evidence>
<keyword evidence="16" id="KW-1185">Reference proteome</keyword>
<dbReference type="Gene3D" id="1.10.10.1320">
    <property type="entry name" value="Anti-sigma factor, zinc-finger domain"/>
    <property type="match status" value="1"/>
</dbReference>
<evidence type="ECO:0000256" key="2">
    <source>
        <dbReference type="ARBA" id="ARBA00004236"/>
    </source>
</evidence>
<feature type="compositionally biased region" description="Polar residues" evidence="11">
    <location>
        <begin position="240"/>
        <end position="249"/>
    </location>
</feature>
<comment type="subcellular location">
    <subcellularLocation>
        <location evidence="2">Cell membrane</location>
    </subcellularLocation>
    <subcellularLocation>
        <location evidence="1">Membrane</location>
        <topology evidence="1">Single-pass membrane protein</topology>
    </subcellularLocation>
</comment>
<dbReference type="InterPro" id="IPR018764">
    <property type="entry name" value="RskA_C"/>
</dbReference>
<feature type="compositionally biased region" description="Low complexity" evidence="11">
    <location>
        <begin position="47"/>
        <end position="56"/>
    </location>
</feature>
<keyword evidence="7 12" id="KW-0472">Membrane</keyword>
<feature type="region of interest" description="Disordered" evidence="11">
    <location>
        <begin position="47"/>
        <end position="87"/>
    </location>
</feature>
<dbReference type="GO" id="GO:0016989">
    <property type="term" value="F:sigma factor antagonist activity"/>
    <property type="evidence" value="ECO:0007669"/>
    <property type="project" value="TreeGrafter"/>
</dbReference>
<evidence type="ECO:0000256" key="11">
    <source>
        <dbReference type="SAM" id="MobiDB-lite"/>
    </source>
</evidence>
<feature type="transmembrane region" description="Helical" evidence="12">
    <location>
        <begin position="102"/>
        <end position="122"/>
    </location>
</feature>
<evidence type="ECO:0000256" key="8">
    <source>
        <dbReference type="ARBA" id="ARBA00023163"/>
    </source>
</evidence>
<dbReference type="PANTHER" id="PTHR37461:SF1">
    <property type="entry name" value="ANTI-SIGMA-K FACTOR RSKA"/>
    <property type="match status" value="1"/>
</dbReference>